<comment type="caution">
    <text evidence="2">The sequence shown here is derived from an EMBL/GenBank/DDBJ whole genome shotgun (WGS) entry which is preliminary data.</text>
</comment>
<accession>V2XAJ6</accession>
<dbReference type="OrthoDB" id="2985022at2759"/>
<organism evidence="2 3">
    <name type="scientific">Moniliophthora roreri (strain MCA 2997)</name>
    <name type="common">Cocoa frosty pod rot fungus</name>
    <name type="synonym">Crinipellis roreri</name>
    <dbReference type="NCBI Taxonomy" id="1381753"/>
    <lineage>
        <taxon>Eukaryota</taxon>
        <taxon>Fungi</taxon>
        <taxon>Dikarya</taxon>
        <taxon>Basidiomycota</taxon>
        <taxon>Agaricomycotina</taxon>
        <taxon>Agaricomycetes</taxon>
        <taxon>Agaricomycetidae</taxon>
        <taxon>Agaricales</taxon>
        <taxon>Marasmiineae</taxon>
        <taxon>Marasmiaceae</taxon>
        <taxon>Moniliophthora</taxon>
    </lineage>
</organism>
<name>V2XAJ6_MONRO</name>
<gene>
    <name evidence="2" type="ORF">Moror_4079</name>
</gene>
<dbReference type="Proteomes" id="UP000017559">
    <property type="component" value="Unassembled WGS sequence"/>
</dbReference>
<evidence type="ECO:0000313" key="3">
    <source>
        <dbReference type="Proteomes" id="UP000017559"/>
    </source>
</evidence>
<reference evidence="2 3" key="1">
    <citation type="journal article" date="2014" name="BMC Genomics">
        <title>Genome and secretome analysis of the hemibiotrophic fungal pathogen, Moniliophthora roreri, which causes frosty pod rot disease of cacao: mechanisms of the biotrophic and necrotrophic phases.</title>
        <authorList>
            <person name="Meinhardt L.W."/>
            <person name="Costa G.G.L."/>
            <person name="Thomazella D.P.T."/>
            <person name="Teixeira P.J.P.L."/>
            <person name="Carazzolle M.F."/>
            <person name="Schuster S.C."/>
            <person name="Carlson J.E."/>
            <person name="Guiltinan M.J."/>
            <person name="Mieczkowski P."/>
            <person name="Farmer A."/>
            <person name="Ramaraj T."/>
            <person name="Crozier J."/>
            <person name="Davis R.E."/>
            <person name="Shao J."/>
            <person name="Melnick R.L."/>
            <person name="Pereira G.A.G."/>
            <person name="Bailey B.A."/>
        </authorList>
    </citation>
    <scope>NUCLEOTIDE SEQUENCE [LARGE SCALE GENOMIC DNA]</scope>
    <source>
        <strain evidence="2 3">MCA 2997</strain>
    </source>
</reference>
<feature type="signal peptide" evidence="1">
    <location>
        <begin position="1"/>
        <end position="24"/>
    </location>
</feature>
<protein>
    <submittedName>
        <fullName evidence="2">Uncharacterized protein</fullName>
    </submittedName>
</protein>
<dbReference type="EMBL" id="AWSO01000409">
    <property type="protein sequence ID" value="ESK90757.1"/>
    <property type="molecule type" value="Genomic_DNA"/>
</dbReference>
<proteinExistence type="predicted"/>
<keyword evidence="1" id="KW-0732">Signal</keyword>
<dbReference type="AlphaFoldDB" id="V2XAJ6"/>
<keyword evidence="3" id="KW-1185">Reference proteome</keyword>
<evidence type="ECO:0000313" key="2">
    <source>
        <dbReference type="EMBL" id="ESK90757.1"/>
    </source>
</evidence>
<sequence>MQFKLSALTSTIVTALCISNVVNASALPDVEVVSRKELLDWISTTDAELTFIGEPLDKRAALNTMVVYCNTRTQNVCGGICTVYNGNARCLDAPGTACLRATTNVGFCSSPGCGGTCNQYSTCGTRLDGGFCFTPGTRSINVPFT</sequence>
<feature type="chain" id="PRO_5004712329" evidence="1">
    <location>
        <begin position="25"/>
        <end position="145"/>
    </location>
</feature>
<evidence type="ECO:0000256" key="1">
    <source>
        <dbReference type="SAM" id="SignalP"/>
    </source>
</evidence>
<dbReference type="KEGG" id="mrr:Moror_4079"/>
<dbReference type="HOGENOM" id="CLU_143024_0_0_1"/>